<feature type="compositionally biased region" description="Acidic residues" evidence="1">
    <location>
        <begin position="968"/>
        <end position="978"/>
    </location>
</feature>
<name>Q8TNK1_METAC</name>
<dbReference type="InterPro" id="IPR000601">
    <property type="entry name" value="PKD_dom"/>
</dbReference>
<keyword evidence="4" id="KW-1185">Reference proteome</keyword>
<dbReference type="PROSITE" id="PS50093">
    <property type="entry name" value="PKD"/>
    <property type="match status" value="1"/>
</dbReference>
<sequence>MNQGCNQMKIKKRTVICFGIFFVLFLMTVGNAAAGSEQNSAIYEDRIVWQDDSNGSWDIQMYDIYDSTKTQITNNEADQQNPDIYGDRIVWQDSRNGNQDVFMYDISISREVQITTSESYQGKPAIYGDKIVWEDDRNGNRDIYMYDISTSKETRITNNTSDQSSPDIYGDRIVWTEEGAIYMYNISTSTETQVTPHWWGWEGWDEEYHNDFARAPFIYGNRIVYEAETETGNYLIKMYDLSNSTEQTIGLVDEAYYPAIYGDKIVWENIPGGTPLTGDENHDIHMYNLSTFTVTRITTNNSLQGDPAIYGDRIVWTDARNAVSYDDLSDIYMYDLSTSTETRITTAKEEQMAQGTETQITTNEGEQERPAIYGDRIVWTDWRNGNRHDFLNGDIYMYDISTSTETRITSNESSQSRPAIYGDRIVWADYRNDNGSYMISDIYMYDLFSSTETQISTSGSAYSPAIYGDRIVWMDYRNDNGSYTNYDIYMYDLSTHKETQISTSGSAYSPAIYGDRIVWYDSRNGDDYNPNWNIYMYDLFSSKETQISTSGSAYSPAAIYEDRIVWIDTRRTGGKDIYMYDLSTATETRITTSVSASNLAIYDDRIVWDENRRFNGNPEIYMWNLSTSTESKITSNEPYQSVIYVALPAIYGDRIVWDDNRNGNADIYMFTLASAEVPDSGGNDSESPAAEFTSNVSSGNAPLSVLFTDLSQYATGRSWDFNNDGISDSSEIAPVYVFSDPGIYTVKLTVNNANGTDSKTTTITVERKSSGGSSGSGGGGGSPEPAKNVEVKELSQVFITNDKAVKFDFVKNATCVVYVGFDAKKTAGKTTTIVEELKGKSSLVSELPSGDVYKSFNVWVGNSGYATSENIENPVICFKVEKAWLQDKNIDQASIALNRYSDEKWEQLPANLSGEDDTYMYFTAGVPGFSPFAITGESKSSREENETGTKLESEGRSINGNETGSEGMESEQQTEQEESTGMPGFEVAFSVACLLTVFLYKRR</sequence>
<dbReference type="NCBIfam" id="TIGR04275">
    <property type="entry name" value="beta_prop_Msarc"/>
    <property type="match status" value="12"/>
</dbReference>
<dbReference type="Gene3D" id="2.120.10.30">
    <property type="entry name" value="TolB, C-terminal domain"/>
    <property type="match status" value="4"/>
</dbReference>
<feature type="domain" description="PKD" evidence="2">
    <location>
        <begin position="719"/>
        <end position="766"/>
    </location>
</feature>
<dbReference type="HOGENOM" id="CLU_009867_0_0_2"/>
<dbReference type="InterPro" id="IPR022409">
    <property type="entry name" value="PKD/Chitinase_dom"/>
</dbReference>
<proteinExistence type="predicted"/>
<feature type="compositionally biased region" description="Basic and acidic residues" evidence="1">
    <location>
        <begin position="939"/>
        <end position="955"/>
    </location>
</feature>
<dbReference type="EMBL" id="AE010299">
    <property type="protein sequence ID" value="AAM05677.1"/>
    <property type="molecule type" value="Genomic_DNA"/>
</dbReference>
<evidence type="ECO:0000256" key="1">
    <source>
        <dbReference type="SAM" id="MobiDB-lite"/>
    </source>
</evidence>
<dbReference type="PhylomeDB" id="Q8TNK1"/>
<organism evidence="3 4">
    <name type="scientific">Methanosarcina acetivorans (strain ATCC 35395 / DSM 2834 / JCM 12185 / C2A)</name>
    <dbReference type="NCBI Taxonomy" id="188937"/>
    <lineage>
        <taxon>Archaea</taxon>
        <taxon>Methanobacteriati</taxon>
        <taxon>Methanobacteriota</taxon>
        <taxon>Stenosarchaea group</taxon>
        <taxon>Methanomicrobia</taxon>
        <taxon>Methanosarcinales</taxon>
        <taxon>Methanosarcinaceae</taxon>
        <taxon>Methanosarcina</taxon>
    </lineage>
</organism>
<dbReference type="EnsemblBacteria" id="AAM05677">
    <property type="protein sequence ID" value="AAM05677"/>
    <property type="gene ID" value="MA_2284"/>
</dbReference>
<dbReference type="InterPro" id="IPR013783">
    <property type="entry name" value="Ig-like_fold"/>
</dbReference>
<dbReference type="PANTHER" id="PTHR36842">
    <property type="entry name" value="PROTEIN TOLB HOMOLOG"/>
    <property type="match status" value="1"/>
</dbReference>
<dbReference type="PANTHER" id="PTHR36842:SF1">
    <property type="entry name" value="PROTEIN TOLB"/>
    <property type="match status" value="1"/>
</dbReference>
<feature type="compositionally biased region" description="Gly residues" evidence="1">
    <location>
        <begin position="772"/>
        <end position="782"/>
    </location>
</feature>
<dbReference type="InterPro" id="IPR027618">
    <property type="entry name" value="Beta_prop_Msarc"/>
</dbReference>
<dbReference type="InParanoid" id="Q8TNK1"/>
<accession>Q8TNK1</accession>
<protein>
    <submittedName>
        <fullName evidence="3">Cell surface protein</fullName>
    </submittedName>
</protein>
<feature type="region of interest" description="Disordered" evidence="1">
    <location>
        <begin position="765"/>
        <end position="787"/>
    </location>
</feature>
<feature type="region of interest" description="Disordered" evidence="1">
    <location>
        <begin position="933"/>
        <end position="982"/>
    </location>
</feature>
<dbReference type="CDD" id="cd00146">
    <property type="entry name" value="PKD"/>
    <property type="match status" value="1"/>
</dbReference>
<dbReference type="STRING" id="188937.MA_2284"/>
<dbReference type="SUPFAM" id="SSF69304">
    <property type="entry name" value="Tricorn protease N-terminal domain"/>
    <property type="match status" value="3"/>
</dbReference>
<dbReference type="AlphaFoldDB" id="Q8TNK1"/>
<dbReference type="InterPro" id="IPR035986">
    <property type="entry name" value="PKD_dom_sf"/>
</dbReference>
<dbReference type="NCBIfam" id="TIGR04213">
    <property type="entry name" value="PGF_pre_PGF"/>
    <property type="match status" value="1"/>
</dbReference>
<dbReference type="InterPro" id="IPR011042">
    <property type="entry name" value="6-blade_b-propeller_TolB-like"/>
</dbReference>
<dbReference type="Proteomes" id="UP000002487">
    <property type="component" value="Chromosome"/>
</dbReference>
<dbReference type="SMART" id="SM00089">
    <property type="entry name" value="PKD"/>
    <property type="match status" value="1"/>
</dbReference>
<gene>
    <name evidence="3" type="ordered locus">MA_2284</name>
</gene>
<evidence type="ECO:0000313" key="3">
    <source>
        <dbReference type="EMBL" id="AAM05677.1"/>
    </source>
</evidence>
<dbReference type="InterPro" id="IPR026453">
    <property type="entry name" value="PGF_pre_PGF"/>
</dbReference>
<dbReference type="Pfam" id="PF18911">
    <property type="entry name" value="PKD_4"/>
    <property type="match status" value="1"/>
</dbReference>
<evidence type="ECO:0000259" key="2">
    <source>
        <dbReference type="PROSITE" id="PS50093"/>
    </source>
</evidence>
<evidence type="ECO:0000313" key="4">
    <source>
        <dbReference type="Proteomes" id="UP000002487"/>
    </source>
</evidence>
<dbReference type="Gene3D" id="2.60.40.10">
    <property type="entry name" value="Immunoglobulins"/>
    <property type="match status" value="1"/>
</dbReference>
<reference evidence="3 4" key="1">
    <citation type="journal article" date="2002" name="Genome Res.">
        <title>The genome of Methanosarcina acetivorans reveals extensive metabolic and physiological diversity.</title>
        <authorList>
            <person name="Galagan J.E."/>
            <person name="Nusbaum C."/>
            <person name="Roy A."/>
            <person name="Endrizzi M.G."/>
            <person name="Macdonald P."/>
            <person name="FitzHugh W."/>
            <person name="Calvo S."/>
            <person name="Engels R."/>
            <person name="Smirnov S."/>
            <person name="Atnoor D."/>
            <person name="Brown A."/>
            <person name="Allen N."/>
            <person name="Naylor J."/>
            <person name="Stange-Thomann N."/>
            <person name="DeArellano K."/>
            <person name="Johnson R."/>
            <person name="Linton L."/>
            <person name="McEwan P."/>
            <person name="McKernan K."/>
            <person name="Talamas J."/>
            <person name="Tirrell A."/>
            <person name="Ye W."/>
            <person name="Zimmer A."/>
            <person name="Barber R.D."/>
            <person name="Cann I."/>
            <person name="Graham D.E."/>
            <person name="Grahame D.A."/>
            <person name="Guss A."/>
            <person name="Hedderich R."/>
            <person name="Ingram-Smith C."/>
            <person name="Kuettner C.H."/>
            <person name="Krzycki J.A."/>
            <person name="Leigh J.A."/>
            <person name="Li W."/>
            <person name="Liu J."/>
            <person name="Mukhopadhyay B."/>
            <person name="Reeve J.N."/>
            <person name="Smith K."/>
            <person name="Springer T.A."/>
            <person name="Umayam L.A."/>
            <person name="White O."/>
            <person name="White R.H."/>
            <person name="de Macario E.C."/>
            <person name="Ferry J.G."/>
            <person name="Jarrell K.F."/>
            <person name="Jing H."/>
            <person name="Macario A.J.L."/>
            <person name="Paulsen I."/>
            <person name="Pritchett M."/>
            <person name="Sowers K.R."/>
            <person name="Swanson R.V."/>
            <person name="Zinder S.H."/>
            <person name="Lander E."/>
            <person name="Metcalf W.W."/>
            <person name="Birren B."/>
        </authorList>
    </citation>
    <scope>NUCLEOTIDE SEQUENCE [LARGE SCALE GENOMIC DNA]</scope>
    <source>
        <strain evidence="4">ATCC 35395 / DSM 2834 / JCM 12185 / C2A</strain>
    </source>
</reference>
<dbReference type="SUPFAM" id="SSF49299">
    <property type="entry name" value="PKD domain"/>
    <property type="match status" value="1"/>
</dbReference>
<dbReference type="KEGG" id="mac:MA_2284"/>